<dbReference type="GO" id="GO:0008270">
    <property type="term" value="F:zinc ion binding"/>
    <property type="evidence" value="ECO:0007669"/>
    <property type="project" value="InterPro"/>
</dbReference>
<keyword evidence="2" id="KW-0479">Metal-binding</keyword>
<dbReference type="SUPFAM" id="SSF57701">
    <property type="entry name" value="Zn2/Cys6 DNA-binding domain"/>
    <property type="match status" value="1"/>
</dbReference>
<dbReference type="InterPro" id="IPR001138">
    <property type="entry name" value="Zn2Cys6_DnaBD"/>
</dbReference>
<keyword evidence="7" id="KW-0539">Nucleus</keyword>
<dbReference type="RefSeq" id="XP_019038657.1">
    <property type="nucleotide sequence ID" value="XM_019181990.1"/>
</dbReference>
<dbReference type="Pfam" id="PF00172">
    <property type="entry name" value="Zn_clus"/>
    <property type="match status" value="1"/>
</dbReference>
<dbReference type="GeneID" id="30199236"/>
<dbReference type="GO" id="GO:0005634">
    <property type="term" value="C:nucleus"/>
    <property type="evidence" value="ECO:0007669"/>
    <property type="project" value="UniProtKB-SubCell"/>
</dbReference>
<dbReference type="PANTHER" id="PTHR31845">
    <property type="entry name" value="FINGER DOMAIN PROTEIN, PUTATIVE-RELATED"/>
    <property type="match status" value="1"/>
</dbReference>
<dbReference type="STRING" id="683960.A0A1E3P2G7"/>
<keyword evidence="6" id="KW-0804">Transcription</keyword>
<comment type="subcellular location">
    <subcellularLocation>
        <location evidence="1">Nucleus</location>
    </subcellularLocation>
</comment>
<keyword evidence="11" id="KW-1185">Reference proteome</keyword>
<dbReference type="OrthoDB" id="2595934at2759"/>
<sequence length="670" mass="77756">MSSDASKRKLSDTSSSSVGVVPQKRKRKTFSCTSCRKLKTRCDFEPQFGKCHRCNVLKLDCSLTYERRDEIESAVLEQEENNNNDDDGGGGDLGKGKTGVIKNDTIQDIHDIKTKLDKLYDVLVLDKPIKEAPKHGNSDYEYFKGMKSKVNYLDNSINNAPWNVINRIDFKLFKKFKKYEFFEKLCKEEFLQGFYFENQDFCLKLANNFLTKAHFWIIPGGLTKIDSNYILKNPFISSVFILISLNFDHQEIIKTLNEDELQKKLFWIVRKLLGLSMTITPLSDHDIEAILYCSIYNIARSKSEQQPQLDNWNVSGNGIKQMMILTRFNELEKRVKQFKVFDLVDLFHLRIWNSLCISHIQNSIGMGRPFVMSEDYFKICELILQYPQINIEDQVRFAELQISKKCFDMFYESDLMLEVIRLDQFIIVDDEFKVIELAGLKEWFHQNEVLIDQDISNVLMFCYEFYHIILTKRIISSFGSGQGHHDNDFRVVKFQKIGLNSIIYYSHGIINRFLKLKSFLIKGSPNFILNLIIYTSLTLYENLNQMQLQTKNLSINLITKIYWRLNQIGEMKNDATDTVGKIIKNLVLDNLGPTDPSSTVNINSNSGGDNNDYNVFRNQQQQMSSLRSTTSTTGSVTEQNNGLFEIPDVGKFDTFEDFFRDMFTQHGVSQ</sequence>
<keyword evidence="4" id="KW-0805">Transcription regulation</keyword>
<accession>A0A1E3P2G7</accession>
<feature type="compositionally biased region" description="Basic and acidic residues" evidence="8">
    <location>
        <begin position="1"/>
        <end position="11"/>
    </location>
</feature>
<dbReference type="PANTHER" id="PTHR31845:SF34">
    <property type="entry name" value="TRANSCRIPTIONAL ACTIVATOR OF PROTEASES PRTT"/>
    <property type="match status" value="1"/>
</dbReference>
<dbReference type="Proteomes" id="UP000094112">
    <property type="component" value="Unassembled WGS sequence"/>
</dbReference>
<feature type="domain" description="Zn(2)-C6 fungal-type" evidence="9">
    <location>
        <begin position="31"/>
        <end position="63"/>
    </location>
</feature>
<evidence type="ECO:0000256" key="4">
    <source>
        <dbReference type="ARBA" id="ARBA00023015"/>
    </source>
</evidence>
<dbReference type="AlphaFoldDB" id="A0A1E3P2G7"/>
<dbReference type="InterPro" id="IPR051089">
    <property type="entry name" value="prtT"/>
</dbReference>
<evidence type="ECO:0000259" key="9">
    <source>
        <dbReference type="PROSITE" id="PS50048"/>
    </source>
</evidence>
<dbReference type="PROSITE" id="PS00463">
    <property type="entry name" value="ZN2_CY6_FUNGAL_1"/>
    <property type="match status" value="1"/>
</dbReference>
<dbReference type="Gene3D" id="4.10.240.10">
    <property type="entry name" value="Zn(2)-C6 fungal-type DNA-binding domain"/>
    <property type="match status" value="1"/>
</dbReference>
<evidence type="ECO:0000256" key="3">
    <source>
        <dbReference type="ARBA" id="ARBA00022833"/>
    </source>
</evidence>
<feature type="region of interest" description="Disordered" evidence="8">
    <location>
        <begin position="1"/>
        <end position="22"/>
    </location>
</feature>
<gene>
    <name evidence="10" type="ORF">WICANDRAFT_32653</name>
</gene>
<dbReference type="CDD" id="cd00067">
    <property type="entry name" value="GAL4"/>
    <property type="match status" value="1"/>
</dbReference>
<dbReference type="SMART" id="SM00066">
    <property type="entry name" value="GAL4"/>
    <property type="match status" value="1"/>
</dbReference>
<evidence type="ECO:0000256" key="1">
    <source>
        <dbReference type="ARBA" id="ARBA00004123"/>
    </source>
</evidence>
<dbReference type="CDD" id="cd12148">
    <property type="entry name" value="fungal_TF_MHR"/>
    <property type="match status" value="1"/>
</dbReference>
<evidence type="ECO:0000256" key="7">
    <source>
        <dbReference type="ARBA" id="ARBA00023242"/>
    </source>
</evidence>
<dbReference type="InterPro" id="IPR036864">
    <property type="entry name" value="Zn2-C6_fun-type_DNA-bd_sf"/>
</dbReference>
<feature type="compositionally biased region" description="Acidic residues" evidence="8">
    <location>
        <begin position="77"/>
        <end position="89"/>
    </location>
</feature>
<dbReference type="GO" id="GO:0000981">
    <property type="term" value="F:DNA-binding transcription factor activity, RNA polymerase II-specific"/>
    <property type="evidence" value="ECO:0007669"/>
    <property type="project" value="InterPro"/>
</dbReference>
<keyword evidence="5" id="KW-0238">DNA-binding</keyword>
<keyword evidence="3" id="KW-0862">Zinc</keyword>
<feature type="region of interest" description="Disordered" evidence="8">
    <location>
        <begin position="76"/>
        <end position="96"/>
    </location>
</feature>
<evidence type="ECO:0000256" key="8">
    <source>
        <dbReference type="SAM" id="MobiDB-lite"/>
    </source>
</evidence>
<proteinExistence type="predicted"/>
<evidence type="ECO:0000256" key="5">
    <source>
        <dbReference type="ARBA" id="ARBA00023125"/>
    </source>
</evidence>
<evidence type="ECO:0000256" key="6">
    <source>
        <dbReference type="ARBA" id="ARBA00023163"/>
    </source>
</evidence>
<evidence type="ECO:0000313" key="11">
    <source>
        <dbReference type="Proteomes" id="UP000094112"/>
    </source>
</evidence>
<dbReference type="GO" id="GO:0000976">
    <property type="term" value="F:transcription cis-regulatory region binding"/>
    <property type="evidence" value="ECO:0007669"/>
    <property type="project" value="TreeGrafter"/>
</dbReference>
<protein>
    <recommendedName>
        <fullName evidence="9">Zn(2)-C6 fungal-type domain-containing protein</fullName>
    </recommendedName>
</protein>
<evidence type="ECO:0000256" key="2">
    <source>
        <dbReference type="ARBA" id="ARBA00022723"/>
    </source>
</evidence>
<dbReference type="PROSITE" id="PS50048">
    <property type="entry name" value="ZN2_CY6_FUNGAL_2"/>
    <property type="match status" value="1"/>
</dbReference>
<reference evidence="10 11" key="1">
    <citation type="journal article" date="2016" name="Proc. Natl. Acad. Sci. U.S.A.">
        <title>Comparative genomics of biotechnologically important yeasts.</title>
        <authorList>
            <person name="Riley R."/>
            <person name="Haridas S."/>
            <person name="Wolfe K.H."/>
            <person name="Lopes M.R."/>
            <person name="Hittinger C.T."/>
            <person name="Goeker M."/>
            <person name="Salamov A.A."/>
            <person name="Wisecaver J.H."/>
            <person name="Long T.M."/>
            <person name="Calvey C.H."/>
            <person name="Aerts A.L."/>
            <person name="Barry K.W."/>
            <person name="Choi C."/>
            <person name="Clum A."/>
            <person name="Coughlan A.Y."/>
            <person name="Deshpande S."/>
            <person name="Douglass A.P."/>
            <person name="Hanson S.J."/>
            <person name="Klenk H.-P."/>
            <person name="LaButti K.M."/>
            <person name="Lapidus A."/>
            <person name="Lindquist E.A."/>
            <person name="Lipzen A.M."/>
            <person name="Meier-Kolthoff J.P."/>
            <person name="Ohm R.A."/>
            <person name="Otillar R.P."/>
            <person name="Pangilinan J.L."/>
            <person name="Peng Y."/>
            <person name="Rokas A."/>
            <person name="Rosa C.A."/>
            <person name="Scheuner C."/>
            <person name="Sibirny A.A."/>
            <person name="Slot J.C."/>
            <person name="Stielow J.B."/>
            <person name="Sun H."/>
            <person name="Kurtzman C.P."/>
            <person name="Blackwell M."/>
            <person name="Grigoriev I.V."/>
            <person name="Jeffries T.W."/>
        </authorList>
    </citation>
    <scope>NUCLEOTIDE SEQUENCE [LARGE SCALE GENOMIC DNA]</scope>
    <source>
        <strain evidence="11">ATCC 58044 / CBS 1984 / NCYC 433 / NRRL Y-366-8</strain>
    </source>
</reference>
<dbReference type="EMBL" id="KV454211">
    <property type="protein sequence ID" value="ODQ59450.1"/>
    <property type="molecule type" value="Genomic_DNA"/>
</dbReference>
<organism evidence="10 11">
    <name type="scientific">Wickerhamomyces anomalus (strain ATCC 58044 / CBS 1984 / NCYC 433 / NRRL Y-366-8)</name>
    <name type="common">Yeast</name>
    <name type="synonym">Hansenula anomala</name>
    <dbReference type="NCBI Taxonomy" id="683960"/>
    <lineage>
        <taxon>Eukaryota</taxon>
        <taxon>Fungi</taxon>
        <taxon>Dikarya</taxon>
        <taxon>Ascomycota</taxon>
        <taxon>Saccharomycotina</taxon>
        <taxon>Saccharomycetes</taxon>
        <taxon>Phaffomycetales</taxon>
        <taxon>Wickerhamomycetaceae</taxon>
        <taxon>Wickerhamomyces</taxon>
    </lineage>
</organism>
<evidence type="ECO:0000313" key="10">
    <source>
        <dbReference type="EMBL" id="ODQ59450.1"/>
    </source>
</evidence>
<name>A0A1E3P2G7_WICAA</name>